<dbReference type="PANTHER" id="PTHR42850">
    <property type="entry name" value="METALLOPHOSPHOESTERASE"/>
    <property type="match status" value="1"/>
</dbReference>
<dbReference type="PANTHER" id="PTHR42850:SF7">
    <property type="entry name" value="BIS(5'-NUCLEOSYL)-TETRAPHOSPHATASE PRPE [ASYMMETRICAL]"/>
    <property type="match status" value="1"/>
</dbReference>
<dbReference type="Gene3D" id="3.60.21.10">
    <property type="match status" value="1"/>
</dbReference>
<dbReference type="InterPro" id="IPR041780">
    <property type="entry name" value="MPP_PrpE-like"/>
</dbReference>
<dbReference type="Gene3D" id="3.40.50.300">
    <property type="entry name" value="P-loop containing nucleotide triphosphate hydrolases"/>
    <property type="match status" value="1"/>
</dbReference>
<dbReference type="SUPFAM" id="SSF56300">
    <property type="entry name" value="Metallo-dependent phosphatases"/>
    <property type="match status" value="1"/>
</dbReference>
<evidence type="ECO:0000313" key="5">
    <source>
        <dbReference type="Proteomes" id="UP000604475"/>
    </source>
</evidence>
<accession>A0A937UQD9</accession>
<evidence type="ECO:0000313" key="4">
    <source>
        <dbReference type="EMBL" id="MBL7631754.1"/>
    </source>
</evidence>
<dbReference type="InterPro" id="IPR050126">
    <property type="entry name" value="Ap4A_hydrolase"/>
</dbReference>
<dbReference type="InterPro" id="IPR032380">
    <property type="entry name" value="PNKP_ligase_dom"/>
</dbReference>
<evidence type="ECO:0000256" key="1">
    <source>
        <dbReference type="SAM" id="MobiDB-lite"/>
    </source>
</evidence>
<dbReference type="GO" id="GO:0005737">
    <property type="term" value="C:cytoplasm"/>
    <property type="evidence" value="ECO:0007669"/>
    <property type="project" value="TreeGrafter"/>
</dbReference>
<feature type="domain" description="Polynucleotide kinase-phosphatase ligase" evidence="3">
    <location>
        <begin position="533"/>
        <end position="939"/>
    </location>
</feature>
<dbReference type="SUPFAM" id="SSF56091">
    <property type="entry name" value="DNA ligase/mRNA capping enzyme, catalytic domain"/>
    <property type="match status" value="1"/>
</dbReference>
<keyword evidence="5" id="KW-1185">Reference proteome</keyword>
<dbReference type="InterPro" id="IPR027417">
    <property type="entry name" value="P-loop_NTPase"/>
</dbReference>
<name>A0A937UQD9_9ACTN</name>
<dbReference type="AlphaFoldDB" id="A0A937UQD9"/>
<feature type="compositionally biased region" description="Low complexity" evidence="1">
    <location>
        <begin position="443"/>
        <end position="466"/>
    </location>
</feature>
<dbReference type="GO" id="GO:0016791">
    <property type="term" value="F:phosphatase activity"/>
    <property type="evidence" value="ECO:0007669"/>
    <property type="project" value="TreeGrafter"/>
</dbReference>
<proteinExistence type="predicted"/>
<comment type="caution">
    <text evidence="4">The sequence shown here is derived from an EMBL/GenBank/DDBJ whole genome shotgun (WGS) entry which is preliminary data.</text>
</comment>
<dbReference type="Gene3D" id="3.30.470.30">
    <property type="entry name" value="DNA ligase/mRNA capping enzyme"/>
    <property type="match status" value="2"/>
</dbReference>
<dbReference type="CDD" id="cd07423">
    <property type="entry name" value="MPP_Prp_like"/>
    <property type="match status" value="1"/>
</dbReference>
<protein>
    <submittedName>
        <fullName evidence="4">AAA family ATPase</fullName>
    </submittedName>
</protein>
<dbReference type="InterPro" id="IPR029052">
    <property type="entry name" value="Metallo-depent_PP-like"/>
</dbReference>
<feature type="region of interest" description="Disordered" evidence="1">
    <location>
        <begin position="420"/>
        <end position="466"/>
    </location>
</feature>
<sequence>MITIPEVCLVVLVGVSGSGKSTFARARFRATQVLSSDFCRGLVADDENDQSASGDAFDVLHYVAGKRLAAGRLTVVDATNVQQRARQPLVELAREHNVLPVAIVLDLPERVCLERNAVRPDRDFGPAVIRRQRADLRRSIRGLAREGFRYVHVLRSEAEVAAATITHTKLFSDLRHETGPFDVIGDVHGCLAELEALLAELGYEPRRDQEGRLVGARHPAGRRAVFVGDLVDRGPDTPGVLRLAMGMVAEGTAFVVRGNHENKLARALHGKKVTISHGLAESLAQLEGEGAEFRAQAARFCDGLVAHYVLDGGRLVVAHAGLKEAYHGRASARVRSFALYGDTTGETDVYGLPVRYPWANEYRGAATVLYGHTPVPEPEWVNNTLCLDTGCVFGGRLTALRYPERELVSVPAGRVYFEPARPLAEPTPDPVTGQPARVPRPSGAGTPPARTGTPGAAGPDAARPAVEDVASAEALLASLAPVAVLPPTDDGPAAARPGYRDGELLDITDVLGRRVVETRHGGRVQIQAENALAALEVMSRFAVDPRWLVYLPPTMSPPPTSTLPGYLEHPVEAFETYLADGVEDLLCEEKHMGSRAVAVVCRDAGVAAARFGAGGATGGGYTSAAEAGGRHSAGYPATGAVVTRTGRPFFSPELTEELLSRLRATIEAAGLWAELGADWLVLDAEIMPWSAKATELLSRQYAAAGAAARGALPAAVSALTAAAGRGIDVSDLLAKTQDRFDNALAYTRAYRRYCWPVDGLEGVRIAPFMVLGGGPAARSMAGTTYADRPHAWHLAVADRLAAADDRGLVVTTRRIPARAGDPASVAEAVSWWEELTAEGAGGEGMVVKPAAGLARGRRGLAQPGIKVRGREYLRIIYGPDYLRPEHLDRLRSRALGRKRSLAFREYALGLEALERAVAGEPGWRVHECVFAVLALESEPVDPRL</sequence>
<dbReference type="SUPFAM" id="SSF52540">
    <property type="entry name" value="P-loop containing nucleoside triphosphate hydrolases"/>
    <property type="match status" value="1"/>
</dbReference>
<dbReference type="InterPro" id="IPR004843">
    <property type="entry name" value="Calcineurin-like_PHP"/>
</dbReference>
<gene>
    <name evidence="4" type="ORF">I7412_32275</name>
</gene>
<organism evidence="4 5">
    <name type="scientific">Frankia nepalensis</name>
    <dbReference type="NCBI Taxonomy" id="1836974"/>
    <lineage>
        <taxon>Bacteria</taxon>
        <taxon>Bacillati</taxon>
        <taxon>Actinomycetota</taxon>
        <taxon>Actinomycetes</taxon>
        <taxon>Frankiales</taxon>
        <taxon>Frankiaceae</taxon>
        <taxon>Frankia</taxon>
    </lineage>
</organism>
<reference evidence="4" key="1">
    <citation type="submission" date="2020-12" db="EMBL/GenBank/DDBJ databases">
        <title>Genomic characterization of non-nitrogen-fixing Frankia strains.</title>
        <authorList>
            <person name="Carlos-Shanley C."/>
            <person name="Guerra T."/>
            <person name="Hahn D."/>
        </authorList>
    </citation>
    <scope>NUCLEOTIDE SEQUENCE</scope>
    <source>
        <strain evidence="4">CN6</strain>
    </source>
</reference>
<evidence type="ECO:0000259" key="2">
    <source>
        <dbReference type="Pfam" id="PF00149"/>
    </source>
</evidence>
<feature type="domain" description="Calcineurin-like phosphoesterase" evidence="2">
    <location>
        <begin position="180"/>
        <end position="376"/>
    </location>
</feature>
<dbReference type="EMBL" id="JAEACQ010000283">
    <property type="protein sequence ID" value="MBL7631754.1"/>
    <property type="molecule type" value="Genomic_DNA"/>
</dbReference>
<dbReference type="Pfam" id="PF16542">
    <property type="entry name" value="PNKP_ligase"/>
    <property type="match status" value="1"/>
</dbReference>
<dbReference type="Proteomes" id="UP000604475">
    <property type="component" value="Unassembled WGS sequence"/>
</dbReference>
<evidence type="ECO:0000259" key="3">
    <source>
        <dbReference type="Pfam" id="PF16542"/>
    </source>
</evidence>
<dbReference type="Pfam" id="PF13671">
    <property type="entry name" value="AAA_33"/>
    <property type="match status" value="1"/>
</dbReference>
<dbReference type="Pfam" id="PF00149">
    <property type="entry name" value="Metallophos"/>
    <property type="match status" value="1"/>
</dbReference>